<keyword evidence="4" id="KW-1185">Reference proteome</keyword>
<evidence type="ECO:0000256" key="2">
    <source>
        <dbReference type="ARBA" id="ARBA00022679"/>
    </source>
</evidence>
<sequence>MTGLLVDGVERIAVLRAGVMADLLIALPAFEALKRAYPAAAITLLGREWHGRFLMNRPGPVDEVVPLPPISGISSAAAGGAVPDAVPDAVYDDLRSRRFDVVVQMQGGGRDCNPFVRRLGARLTAGLCAPGAEPLDRWIPYIDHQHEILRSLEVAGLLGAGTADVEPRLPVIREDWAELNRHLGRLPKGLVAIHPGAPDSRRRWPPECFAEVADRLGRPVVVTGTESDREVVERMTAAMKRPGLVLIDDLSVGGLAALYAACDLVVSNDSGPRHLAAATGTPTVGIFWCGDLISRGPLSRGMHRPLISWTIHCPACGGAGSLGCGHGSASWVADVTVDDVLEQAQDLLR</sequence>
<evidence type="ECO:0000313" key="4">
    <source>
        <dbReference type="Proteomes" id="UP000630097"/>
    </source>
</evidence>
<keyword evidence="2" id="KW-0808">Transferase</keyword>
<evidence type="ECO:0000313" key="3">
    <source>
        <dbReference type="EMBL" id="GIG82117.1"/>
    </source>
</evidence>
<dbReference type="Gene3D" id="3.40.50.2000">
    <property type="entry name" value="Glycogen Phosphorylase B"/>
    <property type="match status" value="2"/>
</dbReference>
<keyword evidence="1" id="KW-0328">Glycosyltransferase</keyword>
<evidence type="ECO:0000256" key="1">
    <source>
        <dbReference type="ARBA" id="ARBA00022676"/>
    </source>
</evidence>
<gene>
    <name evidence="3" type="ORF">Pka01_52440</name>
</gene>
<comment type="caution">
    <text evidence="3">The sequence shown here is derived from an EMBL/GenBank/DDBJ whole genome shotgun (WGS) entry which is preliminary data.</text>
</comment>
<organism evidence="3 4">
    <name type="scientific">Planotetraspora kaengkrachanensis</name>
    <dbReference type="NCBI Taxonomy" id="575193"/>
    <lineage>
        <taxon>Bacteria</taxon>
        <taxon>Bacillati</taxon>
        <taxon>Actinomycetota</taxon>
        <taxon>Actinomycetes</taxon>
        <taxon>Streptosporangiales</taxon>
        <taxon>Streptosporangiaceae</taxon>
        <taxon>Planotetraspora</taxon>
    </lineage>
</organism>
<dbReference type="SUPFAM" id="SSF53756">
    <property type="entry name" value="UDP-Glycosyltransferase/glycogen phosphorylase"/>
    <property type="match status" value="1"/>
</dbReference>
<dbReference type="PANTHER" id="PTHR30160:SF1">
    <property type="entry name" value="LIPOPOLYSACCHARIDE 1,2-N-ACETYLGLUCOSAMINETRANSFERASE-RELATED"/>
    <property type="match status" value="1"/>
</dbReference>
<name>A0A8J3PW67_9ACTN</name>
<dbReference type="GO" id="GO:0009244">
    <property type="term" value="P:lipopolysaccharide core region biosynthetic process"/>
    <property type="evidence" value="ECO:0007669"/>
    <property type="project" value="TreeGrafter"/>
</dbReference>
<accession>A0A8J3PW67</accession>
<dbReference type="InterPro" id="IPR051199">
    <property type="entry name" value="LPS_LOS_Heptosyltrfase"/>
</dbReference>
<dbReference type="AlphaFoldDB" id="A0A8J3PW67"/>
<dbReference type="GO" id="GO:0005829">
    <property type="term" value="C:cytosol"/>
    <property type="evidence" value="ECO:0007669"/>
    <property type="project" value="TreeGrafter"/>
</dbReference>
<dbReference type="RefSeq" id="WP_203885458.1">
    <property type="nucleotide sequence ID" value="NZ_BAABHH010000020.1"/>
</dbReference>
<dbReference type="CDD" id="cd03789">
    <property type="entry name" value="GT9_LPS_heptosyltransferase"/>
    <property type="match status" value="1"/>
</dbReference>
<dbReference type="EMBL" id="BONV01000026">
    <property type="protein sequence ID" value="GIG82117.1"/>
    <property type="molecule type" value="Genomic_DNA"/>
</dbReference>
<dbReference type="PANTHER" id="PTHR30160">
    <property type="entry name" value="TETRAACYLDISACCHARIDE 4'-KINASE-RELATED"/>
    <property type="match status" value="1"/>
</dbReference>
<dbReference type="Pfam" id="PF01075">
    <property type="entry name" value="Glyco_transf_9"/>
    <property type="match status" value="1"/>
</dbReference>
<reference evidence="3 4" key="1">
    <citation type="submission" date="2021-01" db="EMBL/GenBank/DDBJ databases">
        <title>Whole genome shotgun sequence of Planotetraspora kaengkrachanensis NBRC 104272.</title>
        <authorList>
            <person name="Komaki H."/>
            <person name="Tamura T."/>
        </authorList>
    </citation>
    <scope>NUCLEOTIDE SEQUENCE [LARGE SCALE GENOMIC DNA]</scope>
    <source>
        <strain evidence="3 4">NBRC 104272</strain>
    </source>
</reference>
<dbReference type="GO" id="GO:0008713">
    <property type="term" value="F:ADP-heptose-lipopolysaccharide heptosyltransferase activity"/>
    <property type="evidence" value="ECO:0007669"/>
    <property type="project" value="TreeGrafter"/>
</dbReference>
<dbReference type="InterPro" id="IPR002201">
    <property type="entry name" value="Glyco_trans_9"/>
</dbReference>
<dbReference type="Proteomes" id="UP000630097">
    <property type="component" value="Unassembled WGS sequence"/>
</dbReference>
<protein>
    <submittedName>
        <fullName evidence="3">LPS biosynthesis-related glycosyltransferase</fullName>
    </submittedName>
</protein>
<proteinExistence type="predicted"/>